<feature type="transmembrane region" description="Helical" evidence="1">
    <location>
        <begin position="22"/>
        <end position="42"/>
    </location>
</feature>
<proteinExistence type="predicted"/>
<comment type="caution">
    <text evidence="2">The sequence shown here is derived from an EMBL/GenBank/DDBJ whole genome shotgun (WGS) entry which is preliminary data.</text>
</comment>
<feature type="transmembrane region" description="Helical" evidence="1">
    <location>
        <begin position="223"/>
        <end position="251"/>
    </location>
</feature>
<organism evidence="2 3">
    <name type="scientific">Candidatus Magasanikbacteria bacterium GW2011_GWC2_37_14</name>
    <dbReference type="NCBI Taxonomy" id="1619046"/>
    <lineage>
        <taxon>Bacteria</taxon>
        <taxon>Candidatus Magasanikiibacteriota</taxon>
    </lineage>
</organism>
<accession>A0A0G0GLQ3</accession>
<evidence type="ECO:0000313" key="2">
    <source>
        <dbReference type="EMBL" id="KKQ27080.1"/>
    </source>
</evidence>
<dbReference type="EMBL" id="LBSX01000015">
    <property type="protein sequence ID" value="KKQ27080.1"/>
    <property type="molecule type" value="Genomic_DNA"/>
</dbReference>
<keyword evidence="1" id="KW-0812">Transmembrane</keyword>
<gene>
    <name evidence="2" type="ORF">US42_C0015G0023</name>
</gene>
<evidence type="ECO:0000313" key="3">
    <source>
        <dbReference type="Proteomes" id="UP000034849"/>
    </source>
</evidence>
<reference evidence="2 3" key="1">
    <citation type="journal article" date="2015" name="Nature">
        <title>rRNA introns, odd ribosomes, and small enigmatic genomes across a large radiation of phyla.</title>
        <authorList>
            <person name="Brown C.T."/>
            <person name="Hug L.A."/>
            <person name="Thomas B.C."/>
            <person name="Sharon I."/>
            <person name="Castelle C.J."/>
            <person name="Singh A."/>
            <person name="Wilkins M.J."/>
            <person name="Williams K.H."/>
            <person name="Banfield J.F."/>
        </authorList>
    </citation>
    <scope>NUCLEOTIDE SEQUENCE [LARGE SCALE GENOMIC DNA]</scope>
</reference>
<keyword evidence="1" id="KW-0472">Membrane</keyword>
<protein>
    <recommendedName>
        <fullName evidence="4">Glycerophosphoryl diester phosphodiesterase membrane domain-containing protein</fullName>
    </recommendedName>
</protein>
<keyword evidence="1" id="KW-1133">Transmembrane helix</keyword>
<name>A0A0G0GLQ3_9BACT</name>
<feature type="transmembrane region" description="Helical" evidence="1">
    <location>
        <begin position="54"/>
        <end position="71"/>
    </location>
</feature>
<dbReference type="PATRIC" id="fig|1619046.3.peg.907"/>
<evidence type="ECO:0000256" key="1">
    <source>
        <dbReference type="SAM" id="Phobius"/>
    </source>
</evidence>
<dbReference type="STRING" id="1619046.US42_C0015G0023"/>
<dbReference type="Proteomes" id="UP000034849">
    <property type="component" value="Unassembled WGS sequence"/>
</dbReference>
<feature type="transmembrane region" description="Helical" evidence="1">
    <location>
        <begin position="83"/>
        <end position="110"/>
    </location>
</feature>
<evidence type="ECO:0008006" key="4">
    <source>
        <dbReference type="Google" id="ProtNLM"/>
    </source>
</evidence>
<dbReference type="AlphaFoldDB" id="A0A0G0GLQ3"/>
<feature type="transmembrane region" description="Helical" evidence="1">
    <location>
        <begin position="148"/>
        <end position="165"/>
    </location>
</feature>
<feature type="transmembrane region" description="Helical" evidence="1">
    <location>
        <begin position="171"/>
        <end position="202"/>
    </location>
</feature>
<sequence length="327" mass="37174">MQKSFYREALKNSWQLASQHKLLWIFGFFAAFLGQMGVLELLTKVWHAAQNLGVYPYWWLLPKILAVSWLAHPLSFDIETWTWLFWLVFVFVAFGIFWIFVSVVSQGAVVRAAAQFDTKKTLPSTSAGWQAGVKHFWRLLLINIIKKVLLLLLAAVVGWGAWAVFSSGSFWQVGLFLLAFLLATIVGLVISFLAVYAANYVVVEEYSLGKSLLFAYELFKAHWFVSLEIGLIVLGVNIVFIVGLLLGFFVIFLPTLFLWGLTILFSNPSFWIFGLVVSGFLYILFAALATAVFSIFSISIWTYLFTKMHKTGIKSRLIHHLTWRGSK</sequence>
<feature type="transmembrane region" description="Helical" evidence="1">
    <location>
        <begin position="271"/>
        <end position="304"/>
    </location>
</feature>